<reference evidence="3 4" key="1">
    <citation type="submission" date="2015-10" db="EMBL/GenBank/DDBJ databases">
        <title>Draft genome sequence of Streptomyces bungoensis DSM 41781, type strain for the species Streptomyces bungoensis.</title>
        <authorList>
            <person name="Ruckert C."/>
            <person name="Winkler A."/>
            <person name="Kalinowski J."/>
            <person name="Kampfer P."/>
            <person name="Glaeser S."/>
        </authorList>
    </citation>
    <scope>NUCLEOTIDE SEQUENCE [LARGE SCALE GENOMIC DNA]</scope>
    <source>
        <strain evidence="3 4">DSM 41781</strain>
    </source>
</reference>
<dbReference type="EMBL" id="LMWX01000026">
    <property type="protein sequence ID" value="KUN83673.1"/>
    <property type="molecule type" value="Genomic_DNA"/>
</dbReference>
<dbReference type="Proteomes" id="UP000053024">
    <property type="component" value="Unassembled WGS sequence"/>
</dbReference>
<dbReference type="PROSITE" id="PS51257">
    <property type="entry name" value="PROKAR_LIPOPROTEIN"/>
    <property type="match status" value="1"/>
</dbReference>
<dbReference type="OrthoDB" id="4197515at2"/>
<comment type="caution">
    <text evidence="3">The sequence shown here is derived from an EMBL/GenBank/DDBJ whole genome shotgun (WGS) entry which is preliminary data.</text>
</comment>
<proteinExistence type="predicted"/>
<evidence type="ECO:0000256" key="1">
    <source>
        <dbReference type="SAM" id="MobiDB-lite"/>
    </source>
</evidence>
<protein>
    <recommendedName>
        <fullName evidence="5">Lipoprotein</fullName>
    </recommendedName>
</protein>
<name>A0A101T0Q5_9ACTN</name>
<feature type="signal peptide" evidence="2">
    <location>
        <begin position="1"/>
        <end position="27"/>
    </location>
</feature>
<evidence type="ECO:0000313" key="3">
    <source>
        <dbReference type="EMBL" id="KUN83673.1"/>
    </source>
</evidence>
<dbReference type="AlphaFoldDB" id="A0A101T0Q5"/>
<keyword evidence="4" id="KW-1185">Reference proteome</keyword>
<keyword evidence="2" id="KW-0732">Signal</keyword>
<accession>A0A101T0Q5</accession>
<evidence type="ECO:0008006" key="5">
    <source>
        <dbReference type="Google" id="ProtNLM"/>
    </source>
</evidence>
<evidence type="ECO:0000313" key="4">
    <source>
        <dbReference type="Proteomes" id="UP000053024"/>
    </source>
</evidence>
<dbReference type="RefSeq" id="WP_061922612.1">
    <property type="nucleotide sequence ID" value="NZ_JBEYBH010000031.1"/>
</dbReference>
<gene>
    <name evidence="3" type="ORF">AQJ66_17745</name>
</gene>
<feature type="region of interest" description="Disordered" evidence="1">
    <location>
        <begin position="29"/>
        <end position="51"/>
    </location>
</feature>
<sequence length="223" mass="23815">MRASAQTRQAGLTVATALLALATASCGTGGDDGADAQRATSSASAATTEHGTEAAYDAGWRAGKRIFADGGKGSSVREVVWGGCVRRSLTAQPRAVVEKDRGAWVLGCKQGVGTGEDRHPPAHQVTRREPAPDLLPRFRSWAATHGDRRPAGHADRTVLVHLGARDYDVELTTTYTGRTPEPQVKRLADTFATWWDGDDGDNANAWNLILLDEAGNRLTTRDL</sequence>
<organism evidence="3 4">
    <name type="scientific">Streptomyces bungoensis</name>
    <dbReference type="NCBI Taxonomy" id="285568"/>
    <lineage>
        <taxon>Bacteria</taxon>
        <taxon>Bacillati</taxon>
        <taxon>Actinomycetota</taxon>
        <taxon>Actinomycetes</taxon>
        <taxon>Kitasatosporales</taxon>
        <taxon>Streptomycetaceae</taxon>
        <taxon>Streptomyces</taxon>
    </lineage>
</organism>
<feature type="compositionally biased region" description="Low complexity" evidence="1">
    <location>
        <begin position="36"/>
        <end position="51"/>
    </location>
</feature>
<feature type="chain" id="PRO_5039580790" description="Lipoprotein" evidence="2">
    <location>
        <begin position="28"/>
        <end position="223"/>
    </location>
</feature>
<evidence type="ECO:0000256" key="2">
    <source>
        <dbReference type="SAM" id="SignalP"/>
    </source>
</evidence>